<dbReference type="EMBL" id="CAJHJT010000001">
    <property type="protein sequence ID" value="CAD6993054.1"/>
    <property type="molecule type" value="Genomic_DNA"/>
</dbReference>
<dbReference type="SFLD" id="SFLDS00032">
    <property type="entry name" value="Radical_SAM_3-amino-3-carboxyp"/>
    <property type="match status" value="1"/>
</dbReference>
<dbReference type="UniPathway" id="UPA00559"/>
<evidence type="ECO:0000256" key="4">
    <source>
        <dbReference type="ARBA" id="ARBA00021914"/>
    </source>
</evidence>
<reference evidence="10" key="1">
    <citation type="submission" date="2020-11" db="EMBL/GenBank/DDBJ databases">
        <authorList>
            <person name="Whitehead M."/>
        </authorList>
    </citation>
    <scope>NUCLEOTIDE SEQUENCE</scope>
    <source>
        <strain evidence="10">EGII</strain>
    </source>
</reference>
<dbReference type="FunFam" id="3.40.50.11860:FF:000001">
    <property type="entry name" value="2-(3-amino-3-carboxypropyl)histidine synthase subunit 2"/>
    <property type="match status" value="1"/>
</dbReference>
<dbReference type="InterPro" id="IPR010014">
    <property type="entry name" value="DHP2"/>
</dbReference>
<protein>
    <recommendedName>
        <fullName evidence="4 9">2-(3-amino-3-carboxypropyl)histidine synthase subunit 2</fullName>
    </recommendedName>
</protein>
<proteinExistence type="inferred from homology"/>
<evidence type="ECO:0000256" key="6">
    <source>
        <dbReference type="ARBA" id="ARBA00023004"/>
    </source>
</evidence>
<dbReference type="GO" id="GO:0051536">
    <property type="term" value="F:iron-sulfur cluster binding"/>
    <property type="evidence" value="ECO:0007669"/>
    <property type="project" value="UniProtKB-KW"/>
</dbReference>
<evidence type="ECO:0000256" key="2">
    <source>
        <dbReference type="ARBA" id="ARBA00005156"/>
    </source>
</evidence>
<evidence type="ECO:0000256" key="9">
    <source>
        <dbReference type="RuleBase" id="RU364133"/>
    </source>
</evidence>
<dbReference type="GO" id="GO:0046872">
    <property type="term" value="F:metal ion binding"/>
    <property type="evidence" value="ECO:0007669"/>
    <property type="project" value="UniProtKB-KW"/>
</dbReference>
<keyword evidence="7 9" id="KW-0411">Iron-sulfur</keyword>
<dbReference type="SFLD" id="SFLDG01121">
    <property type="entry name" value="Diphthamide_biosynthesis"/>
    <property type="match status" value="1"/>
</dbReference>
<dbReference type="Gene3D" id="3.40.50.11840">
    <property type="entry name" value="Diphthamide synthesis DPH1/DPH2 domain 1"/>
    <property type="match status" value="1"/>
</dbReference>
<dbReference type="Pfam" id="PF01866">
    <property type="entry name" value="Diphthamide_syn"/>
    <property type="match status" value="1"/>
</dbReference>
<dbReference type="PANTHER" id="PTHR10762">
    <property type="entry name" value="DIPHTHAMIDE BIOSYNTHESIS PROTEIN"/>
    <property type="match status" value="1"/>
</dbReference>
<sequence>MSTLAFFTPAEEVIQREADLDKDEITPPFEQIWSATLLKICWGWIRHNGYKRVCLQFPDHYLPHSNEISDSLKALFKPEGATTDIKFFVLADTSYGSCCVDEIAAGHVEADSLIHFGNACRSRVSRLPVLYMYPHYPFDIQNFIDRLTTIAESVNSKVLYIYLDIGYHHLLDKRVDEADEDSLCCMYNLLHTLYYYIITCYLNIFNLNLDKLKEKLLCKDLFVEAYPPAEDAIEQKLTSDPICLFIGTENARFSNLSLTTKASQWFIYDPLKISLYEKNPLTAQYMRRRYYYIEKCKDAQTLGLIVATLTAEGYLKIVSHLQEMAKARGIKTQIISVGRINPAKLANFLEIDCFVLIGCPFNNVYNSKDYYKPIVSVFEAEMALNPAWHMKYPDTYVTDFKKLLPEGEKFLAFIPAESQEQDVSLVSGRVRTNNAGGIEEEGAAADALSEQQQALVGKGKMEVMTTNTGLTFEDRTWKGLDPALGCTEPAKLEKGLSGIPTNYTHE</sequence>
<dbReference type="InterPro" id="IPR042263">
    <property type="entry name" value="DPH1/DPH2_1"/>
</dbReference>
<accession>A0A811U1X7</accession>
<evidence type="ECO:0000256" key="1">
    <source>
        <dbReference type="ARBA" id="ARBA00001966"/>
    </source>
</evidence>
<dbReference type="GO" id="GO:0090560">
    <property type="term" value="F:2-(3-amino-3-carboxypropyl)histidine synthase activity"/>
    <property type="evidence" value="ECO:0007669"/>
    <property type="project" value="InterPro"/>
</dbReference>
<organism evidence="10 11">
    <name type="scientific">Ceratitis capitata</name>
    <name type="common">Mediterranean fruit fly</name>
    <name type="synonym">Tephritis capitata</name>
    <dbReference type="NCBI Taxonomy" id="7213"/>
    <lineage>
        <taxon>Eukaryota</taxon>
        <taxon>Metazoa</taxon>
        <taxon>Ecdysozoa</taxon>
        <taxon>Arthropoda</taxon>
        <taxon>Hexapoda</taxon>
        <taxon>Insecta</taxon>
        <taxon>Pterygota</taxon>
        <taxon>Neoptera</taxon>
        <taxon>Endopterygota</taxon>
        <taxon>Diptera</taxon>
        <taxon>Brachycera</taxon>
        <taxon>Muscomorpha</taxon>
        <taxon>Tephritoidea</taxon>
        <taxon>Tephritidae</taxon>
        <taxon>Ceratitis</taxon>
        <taxon>Ceratitis</taxon>
    </lineage>
</organism>
<evidence type="ECO:0000256" key="8">
    <source>
        <dbReference type="ARBA" id="ARBA00045159"/>
    </source>
</evidence>
<dbReference type="GO" id="GO:0017183">
    <property type="term" value="P:protein histidyl modification to diphthamide"/>
    <property type="evidence" value="ECO:0007669"/>
    <property type="project" value="UniProtKB-UniPathway"/>
</dbReference>
<dbReference type="InterPro" id="IPR016435">
    <property type="entry name" value="DPH1/DPH2"/>
</dbReference>
<dbReference type="InterPro" id="IPR042265">
    <property type="entry name" value="DPH1/DPH2_3"/>
</dbReference>
<evidence type="ECO:0000256" key="3">
    <source>
        <dbReference type="ARBA" id="ARBA00006179"/>
    </source>
</evidence>
<dbReference type="AlphaFoldDB" id="A0A811U1X7"/>
<dbReference type="PANTHER" id="PTHR10762:SF2">
    <property type="entry name" value="2-(3-AMINO-3-CARBOXYPROPYL)HISTIDINE SYNTHASE SUBUNIT 2"/>
    <property type="match status" value="1"/>
</dbReference>
<comment type="pathway">
    <text evidence="2 9">Protein modification; peptidyl-diphthamide biosynthesis.</text>
</comment>
<name>A0A811U1X7_CERCA</name>
<comment type="cofactor">
    <cofactor evidence="1">
        <name>[4Fe-4S] cluster</name>
        <dbReference type="ChEBI" id="CHEBI:49883"/>
    </cofactor>
</comment>
<dbReference type="Proteomes" id="UP000606786">
    <property type="component" value="Unassembled WGS sequence"/>
</dbReference>
<evidence type="ECO:0000256" key="5">
    <source>
        <dbReference type="ARBA" id="ARBA00022723"/>
    </source>
</evidence>
<comment type="caution">
    <text evidence="10">The sequence shown here is derived from an EMBL/GenBank/DDBJ whole genome shotgun (WGS) entry which is preliminary data.</text>
</comment>
<evidence type="ECO:0000313" key="10">
    <source>
        <dbReference type="EMBL" id="CAD6993054.1"/>
    </source>
</evidence>
<dbReference type="NCBIfam" id="TIGR00272">
    <property type="entry name" value="DPH2"/>
    <property type="match status" value="1"/>
</dbReference>
<keyword evidence="5 9" id="KW-0479">Metal-binding</keyword>
<comment type="similarity">
    <text evidence="3 9">Belongs to the DPH1/DPH2 family. DPH2 subfamily.</text>
</comment>
<evidence type="ECO:0000256" key="7">
    <source>
        <dbReference type="ARBA" id="ARBA00023014"/>
    </source>
</evidence>
<dbReference type="Gene3D" id="3.40.50.11860">
    <property type="entry name" value="Diphthamide synthesis DPH1/DPH2 domain 3"/>
    <property type="match status" value="1"/>
</dbReference>
<evidence type="ECO:0000313" key="11">
    <source>
        <dbReference type="Proteomes" id="UP000606786"/>
    </source>
</evidence>
<keyword evidence="11" id="KW-1185">Reference proteome</keyword>
<keyword evidence="6 9" id="KW-0408">Iron</keyword>
<dbReference type="OrthoDB" id="449241at2759"/>
<dbReference type="FunFam" id="3.40.50.11840:FF:000002">
    <property type="entry name" value="2-(3-amino-3-carboxypropyl)histidine synthase subunit 2"/>
    <property type="match status" value="1"/>
</dbReference>
<gene>
    <name evidence="10" type="ORF">CCAP1982_LOCUS1886</name>
</gene>
<dbReference type="NCBIfam" id="TIGR00322">
    <property type="entry name" value="diphth2_R"/>
    <property type="match status" value="1"/>
</dbReference>
<comment type="function">
    <text evidence="8 9">Required for the first step of diphthamide biosynthesis, a post-translational modification of histidine which occurs in elongation factor 2. DPH1 and DPH2 transfer a 3-amino-3-carboxypropyl (ACP) group from S-adenosyl-L-methionine (SAM) to a histidine residue, the reaction is assisted by a reduction system comprising DPH3 and a NADH-dependent reductase. Facilitates the reduction of the catalytic iron-sulfur cluster found in the DPH1 subunit.</text>
</comment>